<dbReference type="InterPro" id="IPR001453">
    <property type="entry name" value="MoaB/Mog_dom"/>
</dbReference>
<keyword evidence="7 13" id="KW-0500">Molybdenum</keyword>
<dbReference type="InterPro" id="IPR005111">
    <property type="entry name" value="MoeA_C_domain_IV"/>
</dbReference>
<gene>
    <name evidence="15" type="ORF">A6E04_18600</name>
</gene>
<keyword evidence="9 13" id="KW-0479">Metal-binding</keyword>
<dbReference type="Pfam" id="PF00994">
    <property type="entry name" value="MoCF_biosynth"/>
    <property type="match status" value="1"/>
</dbReference>
<dbReference type="RefSeq" id="WP_065612101.1">
    <property type="nucleotide sequence ID" value="NZ_CAWMPN010000029.1"/>
</dbReference>
<dbReference type="Gene3D" id="3.90.105.10">
    <property type="entry name" value="Molybdopterin biosynthesis moea protein, domain 2"/>
    <property type="match status" value="1"/>
</dbReference>
<dbReference type="SUPFAM" id="SSF53218">
    <property type="entry name" value="Molybdenum cofactor biosynthesis proteins"/>
    <property type="match status" value="1"/>
</dbReference>
<dbReference type="GO" id="GO:0006777">
    <property type="term" value="P:Mo-molybdopterin cofactor biosynthetic process"/>
    <property type="evidence" value="ECO:0007669"/>
    <property type="project" value="UniProtKB-UniRule"/>
</dbReference>
<dbReference type="Pfam" id="PF03454">
    <property type="entry name" value="MoeA_C"/>
    <property type="match status" value="1"/>
</dbReference>
<evidence type="ECO:0000313" key="16">
    <source>
        <dbReference type="Proteomes" id="UP000093523"/>
    </source>
</evidence>
<evidence type="ECO:0000256" key="10">
    <source>
        <dbReference type="ARBA" id="ARBA00022842"/>
    </source>
</evidence>
<protein>
    <recommendedName>
        <fullName evidence="6 13">Molybdopterin molybdenumtransferase</fullName>
        <ecNumber evidence="5 13">2.10.1.1</ecNumber>
    </recommendedName>
</protein>
<evidence type="ECO:0000256" key="8">
    <source>
        <dbReference type="ARBA" id="ARBA00022679"/>
    </source>
</evidence>
<feature type="domain" description="MoaB/Mog" evidence="14">
    <location>
        <begin position="186"/>
        <end position="323"/>
    </location>
</feature>
<keyword evidence="8 13" id="KW-0808">Transferase</keyword>
<dbReference type="PANTHER" id="PTHR10192">
    <property type="entry name" value="MOLYBDOPTERIN BIOSYNTHESIS PROTEIN"/>
    <property type="match status" value="1"/>
</dbReference>
<evidence type="ECO:0000256" key="3">
    <source>
        <dbReference type="ARBA" id="ARBA00005046"/>
    </source>
</evidence>
<dbReference type="FunFam" id="2.40.340.10:FF:000003">
    <property type="entry name" value="Molybdopterin molybdenumtransferase"/>
    <property type="match status" value="1"/>
</dbReference>
<dbReference type="GO" id="GO:0046872">
    <property type="term" value="F:metal ion binding"/>
    <property type="evidence" value="ECO:0007669"/>
    <property type="project" value="UniProtKB-UniRule"/>
</dbReference>
<comment type="function">
    <text evidence="2 13">Catalyzes the insertion of molybdate into adenylated molybdopterin with the concomitant release of AMP.</text>
</comment>
<proteinExistence type="inferred from homology"/>
<evidence type="ECO:0000256" key="9">
    <source>
        <dbReference type="ARBA" id="ARBA00022723"/>
    </source>
</evidence>
<dbReference type="InterPro" id="IPR036135">
    <property type="entry name" value="MoeA_linker/N_sf"/>
</dbReference>
<dbReference type="InterPro" id="IPR005110">
    <property type="entry name" value="MoeA_linker/N"/>
</dbReference>
<dbReference type="InterPro" id="IPR008284">
    <property type="entry name" value="MoCF_biosynth_CS"/>
</dbReference>
<evidence type="ECO:0000256" key="5">
    <source>
        <dbReference type="ARBA" id="ARBA00013269"/>
    </source>
</evidence>
<dbReference type="SUPFAM" id="SSF63867">
    <property type="entry name" value="MoeA C-terminal domain-like"/>
    <property type="match status" value="1"/>
</dbReference>
<comment type="catalytic activity">
    <reaction evidence="12">
        <text>adenylyl-molybdopterin + molybdate = Mo-molybdopterin + AMP + H(+)</text>
        <dbReference type="Rhea" id="RHEA:35047"/>
        <dbReference type="ChEBI" id="CHEBI:15378"/>
        <dbReference type="ChEBI" id="CHEBI:36264"/>
        <dbReference type="ChEBI" id="CHEBI:62727"/>
        <dbReference type="ChEBI" id="CHEBI:71302"/>
        <dbReference type="ChEBI" id="CHEBI:456215"/>
        <dbReference type="EC" id="2.10.1.1"/>
    </reaction>
</comment>
<dbReference type="SMART" id="SM00852">
    <property type="entry name" value="MoCF_biosynth"/>
    <property type="match status" value="1"/>
</dbReference>
<dbReference type="InterPro" id="IPR036688">
    <property type="entry name" value="MoeA_C_domain_IV_sf"/>
</dbReference>
<evidence type="ECO:0000256" key="2">
    <source>
        <dbReference type="ARBA" id="ARBA00002901"/>
    </source>
</evidence>
<dbReference type="Gene3D" id="3.40.980.10">
    <property type="entry name" value="MoaB/Mog-like domain"/>
    <property type="match status" value="1"/>
</dbReference>
<evidence type="ECO:0000256" key="12">
    <source>
        <dbReference type="ARBA" id="ARBA00047317"/>
    </source>
</evidence>
<evidence type="ECO:0000313" key="15">
    <source>
        <dbReference type="EMBL" id="OCH17730.1"/>
    </source>
</evidence>
<evidence type="ECO:0000256" key="11">
    <source>
        <dbReference type="ARBA" id="ARBA00023150"/>
    </source>
</evidence>
<dbReference type="GO" id="GO:0061599">
    <property type="term" value="F:molybdopterin molybdotransferase activity"/>
    <property type="evidence" value="ECO:0007669"/>
    <property type="project" value="UniProtKB-UniRule"/>
</dbReference>
<dbReference type="InterPro" id="IPR036425">
    <property type="entry name" value="MoaB/Mog-like_dom_sf"/>
</dbReference>
<dbReference type="Pfam" id="PF03453">
    <property type="entry name" value="MoeA_N"/>
    <property type="match status" value="1"/>
</dbReference>
<dbReference type="FunFam" id="2.170.190.11:FF:000001">
    <property type="entry name" value="Molybdopterin molybdenumtransferase"/>
    <property type="match status" value="1"/>
</dbReference>
<name>A0A1B9NUQ7_ALILO</name>
<comment type="caution">
    <text evidence="15">The sequence shown here is derived from an EMBL/GenBank/DDBJ whole genome shotgun (WGS) entry which is preliminary data.</text>
</comment>
<dbReference type="AlphaFoldDB" id="A0A1B9NUQ7"/>
<dbReference type="Proteomes" id="UP000093523">
    <property type="component" value="Unassembled WGS sequence"/>
</dbReference>
<dbReference type="SUPFAM" id="SSF63882">
    <property type="entry name" value="MoeA N-terminal region -like"/>
    <property type="match status" value="1"/>
</dbReference>
<dbReference type="FunFam" id="3.40.980.10:FF:000004">
    <property type="entry name" value="Molybdopterin molybdenumtransferase"/>
    <property type="match status" value="1"/>
</dbReference>
<dbReference type="PROSITE" id="PS01079">
    <property type="entry name" value="MOCF_BIOSYNTHESIS_2"/>
    <property type="match status" value="1"/>
</dbReference>
<comment type="cofactor">
    <cofactor evidence="1 13">
        <name>Mg(2+)</name>
        <dbReference type="ChEBI" id="CHEBI:18420"/>
    </cofactor>
</comment>
<sequence length="414" mass="44520">MDCCATQGLIPVETALDTLLSQVTPISLAKTLPLSDAIGFVLAEDICSPINVPPFANSAMDGYAVRLSDLALSLTLPVAGKSFAGIPFEGEWQEQSTIRIMTGAKIPVGCDAVIMQELTSNSDGNITFDVTLSDIKPQTNIRPIGDDVSQGQTVLEKGHRLTPRDIPLIASLGINDIPVVHKPKVAFFSTGDELTPLGQPLEDGQIYDSNRYGIKVLIERFGCEAIDLGIIPDCPQTLRDVFLKADKEADVVVTSGGVSVGEADYTKDILDELGQIGFWKLAIKPGKPFAFGQLPDSYFCGLPGNPVSAMLTMYVLVQPMLAKLAGHSKWEAPKAIPAVATTVFKKRPGRTDYQRGIYSINDKGQFEVATTGNQGSGAFSSMSIANCFVVLERERDRVSVGETVNIELFNASLY</sequence>
<dbReference type="NCBIfam" id="NF007960">
    <property type="entry name" value="PRK10680.1"/>
    <property type="match status" value="1"/>
</dbReference>
<evidence type="ECO:0000256" key="1">
    <source>
        <dbReference type="ARBA" id="ARBA00001946"/>
    </source>
</evidence>
<evidence type="ECO:0000259" key="14">
    <source>
        <dbReference type="SMART" id="SM00852"/>
    </source>
</evidence>
<dbReference type="EMBL" id="MAJU01000029">
    <property type="protein sequence ID" value="OCH17730.1"/>
    <property type="molecule type" value="Genomic_DNA"/>
</dbReference>
<dbReference type="GO" id="GO:0005829">
    <property type="term" value="C:cytosol"/>
    <property type="evidence" value="ECO:0007669"/>
    <property type="project" value="TreeGrafter"/>
</dbReference>
<evidence type="ECO:0000256" key="4">
    <source>
        <dbReference type="ARBA" id="ARBA00010763"/>
    </source>
</evidence>
<keyword evidence="11 13" id="KW-0501">Molybdenum cofactor biosynthesis</keyword>
<accession>A0A1B9NUQ7</accession>
<dbReference type="EC" id="2.10.1.1" evidence="5 13"/>
<dbReference type="OrthoDB" id="9804758at2"/>
<keyword evidence="10 13" id="KW-0460">Magnesium</keyword>
<dbReference type="STRING" id="688.A6E04_18600"/>
<evidence type="ECO:0000256" key="7">
    <source>
        <dbReference type="ARBA" id="ARBA00022505"/>
    </source>
</evidence>
<comment type="similarity">
    <text evidence="4 13">Belongs to the MoeA family.</text>
</comment>
<comment type="pathway">
    <text evidence="3 13">Cofactor biosynthesis; molybdopterin biosynthesis.</text>
</comment>
<evidence type="ECO:0000256" key="13">
    <source>
        <dbReference type="RuleBase" id="RU365090"/>
    </source>
</evidence>
<dbReference type="NCBIfam" id="TIGR00177">
    <property type="entry name" value="molyb_syn"/>
    <property type="match status" value="1"/>
</dbReference>
<organism evidence="15 16">
    <name type="scientific">Aliivibrio logei</name>
    <name type="common">Vibrio logei</name>
    <dbReference type="NCBI Taxonomy" id="688"/>
    <lineage>
        <taxon>Bacteria</taxon>
        <taxon>Pseudomonadati</taxon>
        <taxon>Pseudomonadota</taxon>
        <taxon>Gammaproteobacteria</taxon>
        <taxon>Vibrionales</taxon>
        <taxon>Vibrionaceae</taxon>
        <taxon>Aliivibrio</taxon>
    </lineage>
</organism>
<dbReference type="Gene3D" id="2.40.340.10">
    <property type="entry name" value="MoeA, C-terminal, domain IV"/>
    <property type="match status" value="1"/>
</dbReference>
<reference evidence="15 16" key="1">
    <citation type="submission" date="2016-06" db="EMBL/GenBank/DDBJ databases">
        <authorList>
            <person name="Kjaerup R.B."/>
            <person name="Dalgaard T.S."/>
            <person name="Juul-Madsen H.R."/>
        </authorList>
    </citation>
    <scope>NUCLEOTIDE SEQUENCE [LARGE SCALE GENOMIC DNA]</scope>
    <source>
        <strain evidence="15 16">1S159</strain>
    </source>
</reference>
<dbReference type="PANTHER" id="PTHR10192:SF5">
    <property type="entry name" value="GEPHYRIN"/>
    <property type="match status" value="1"/>
</dbReference>
<dbReference type="CDD" id="cd00887">
    <property type="entry name" value="MoeA"/>
    <property type="match status" value="1"/>
</dbReference>
<dbReference type="NCBIfam" id="NF045515">
    <property type="entry name" value="Glp_gephyrin"/>
    <property type="match status" value="1"/>
</dbReference>
<dbReference type="InterPro" id="IPR038987">
    <property type="entry name" value="MoeA-like"/>
</dbReference>
<evidence type="ECO:0000256" key="6">
    <source>
        <dbReference type="ARBA" id="ARBA00021108"/>
    </source>
</evidence>
<dbReference type="UniPathway" id="UPA00344"/>
<dbReference type="Gene3D" id="2.170.190.11">
    <property type="entry name" value="Molybdopterin biosynthesis moea protein, domain 3"/>
    <property type="match status" value="1"/>
</dbReference>